<protein>
    <recommendedName>
        <fullName evidence="3">beta-N-acetylhexosaminidase</fullName>
        <ecNumber evidence="3">3.2.1.52</ecNumber>
    </recommendedName>
</protein>
<evidence type="ECO:0000313" key="7">
    <source>
        <dbReference type="EMBL" id="SDG96255.1"/>
    </source>
</evidence>
<evidence type="ECO:0000256" key="5">
    <source>
        <dbReference type="ARBA" id="ARBA00023295"/>
    </source>
</evidence>
<sequence>MPDTSPTPRAVVLGLKGLAPTADERRLFAQADPFGFILFARNVAAPDQVRALVAELRQIVGRRAPVFIDQEGGRVQRLKPPHWRAAPAAARLVELYARDPEAGVRAAFLNARLIAAELADLGIDVDCTPVLDLPAPGAHEVIGDRAHGADPATAIALGRAVMDGMLAGGVWPVIKHLPGHGRAEADSHLALPRVAAPLADLAAHDFAPFRALSDSPLAMTAHVVYEDLDPARPATVSPTVIEQVIRGDIGFDNLLVSDDLSMKALAGPLDRRAADCLAAGCDLALHCNGEAGEMAAVVAGAGPLSTATRARLARLGDPPTSQPFEAAAGLAELTALLG</sequence>
<dbReference type="PANTHER" id="PTHR30480">
    <property type="entry name" value="BETA-HEXOSAMINIDASE-RELATED"/>
    <property type="match status" value="1"/>
</dbReference>
<name>A0A1G7YJ16_9PROT</name>
<evidence type="ECO:0000256" key="2">
    <source>
        <dbReference type="ARBA" id="ARBA00005336"/>
    </source>
</evidence>
<dbReference type="EMBL" id="FNCV01000003">
    <property type="protein sequence ID" value="SDG96255.1"/>
    <property type="molecule type" value="Genomic_DNA"/>
</dbReference>
<dbReference type="GO" id="GO:0005975">
    <property type="term" value="P:carbohydrate metabolic process"/>
    <property type="evidence" value="ECO:0007669"/>
    <property type="project" value="InterPro"/>
</dbReference>
<keyword evidence="5" id="KW-0326">Glycosidase</keyword>
<dbReference type="GO" id="GO:0004563">
    <property type="term" value="F:beta-N-acetylhexosaminidase activity"/>
    <property type="evidence" value="ECO:0007669"/>
    <property type="project" value="UniProtKB-EC"/>
</dbReference>
<organism evidence="7 8">
    <name type="scientific">Roseospirillum parvum</name>
    <dbReference type="NCBI Taxonomy" id="83401"/>
    <lineage>
        <taxon>Bacteria</taxon>
        <taxon>Pseudomonadati</taxon>
        <taxon>Pseudomonadota</taxon>
        <taxon>Alphaproteobacteria</taxon>
        <taxon>Rhodospirillales</taxon>
        <taxon>Rhodospirillaceae</taxon>
        <taxon>Roseospirillum</taxon>
    </lineage>
</organism>
<dbReference type="SUPFAM" id="SSF51445">
    <property type="entry name" value="(Trans)glycosidases"/>
    <property type="match status" value="1"/>
</dbReference>
<evidence type="ECO:0000313" key="8">
    <source>
        <dbReference type="Proteomes" id="UP000217076"/>
    </source>
</evidence>
<dbReference type="InterPro" id="IPR036962">
    <property type="entry name" value="Glyco_hydro_3_N_sf"/>
</dbReference>
<reference evidence="8" key="1">
    <citation type="submission" date="2016-10" db="EMBL/GenBank/DDBJ databases">
        <authorList>
            <person name="Varghese N."/>
            <person name="Submissions S."/>
        </authorList>
    </citation>
    <scope>NUCLEOTIDE SEQUENCE [LARGE SCALE GENOMIC DNA]</scope>
    <source>
        <strain evidence="8">930I</strain>
    </source>
</reference>
<comment type="similarity">
    <text evidence="2">Belongs to the glycosyl hydrolase 3 family.</text>
</comment>
<dbReference type="InterPro" id="IPR050226">
    <property type="entry name" value="NagZ_Beta-hexosaminidase"/>
</dbReference>
<accession>A0A1G7YJ16</accession>
<dbReference type="EC" id="3.2.1.52" evidence="3"/>
<dbReference type="RefSeq" id="WP_092617299.1">
    <property type="nucleotide sequence ID" value="NZ_FNCV01000003.1"/>
</dbReference>
<feature type="domain" description="Glycoside hydrolase family 3 N-terminal" evidence="6">
    <location>
        <begin position="20"/>
        <end position="297"/>
    </location>
</feature>
<dbReference type="Gene3D" id="3.20.20.300">
    <property type="entry name" value="Glycoside hydrolase, family 3, N-terminal domain"/>
    <property type="match status" value="1"/>
</dbReference>
<dbReference type="AlphaFoldDB" id="A0A1G7YJ16"/>
<dbReference type="Pfam" id="PF00933">
    <property type="entry name" value="Glyco_hydro_3"/>
    <property type="match status" value="1"/>
</dbReference>
<dbReference type="PANTHER" id="PTHR30480:SF13">
    <property type="entry name" value="BETA-HEXOSAMINIDASE"/>
    <property type="match status" value="1"/>
</dbReference>
<evidence type="ECO:0000256" key="4">
    <source>
        <dbReference type="ARBA" id="ARBA00022801"/>
    </source>
</evidence>
<evidence type="ECO:0000256" key="1">
    <source>
        <dbReference type="ARBA" id="ARBA00001231"/>
    </source>
</evidence>
<dbReference type="OrthoDB" id="9786661at2"/>
<dbReference type="InterPro" id="IPR017853">
    <property type="entry name" value="GH"/>
</dbReference>
<comment type="catalytic activity">
    <reaction evidence="1">
        <text>Hydrolysis of terminal non-reducing N-acetyl-D-hexosamine residues in N-acetyl-beta-D-hexosaminides.</text>
        <dbReference type="EC" id="3.2.1.52"/>
    </reaction>
</comment>
<dbReference type="STRING" id="83401.SAMN05421742_103316"/>
<proteinExistence type="inferred from homology"/>
<evidence type="ECO:0000259" key="6">
    <source>
        <dbReference type="Pfam" id="PF00933"/>
    </source>
</evidence>
<dbReference type="GO" id="GO:0009254">
    <property type="term" value="P:peptidoglycan turnover"/>
    <property type="evidence" value="ECO:0007669"/>
    <property type="project" value="TreeGrafter"/>
</dbReference>
<dbReference type="InterPro" id="IPR001764">
    <property type="entry name" value="Glyco_hydro_3_N"/>
</dbReference>
<keyword evidence="4" id="KW-0378">Hydrolase</keyword>
<dbReference type="NCBIfam" id="NF003740">
    <property type="entry name" value="PRK05337.1"/>
    <property type="match status" value="1"/>
</dbReference>
<keyword evidence="8" id="KW-1185">Reference proteome</keyword>
<dbReference type="Proteomes" id="UP000217076">
    <property type="component" value="Unassembled WGS sequence"/>
</dbReference>
<gene>
    <name evidence="7" type="ORF">SAMN05421742_103316</name>
</gene>
<evidence type="ECO:0000256" key="3">
    <source>
        <dbReference type="ARBA" id="ARBA00012663"/>
    </source>
</evidence>